<evidence type="ECO:0000259" key="1">
    <source>
        <dbReference type="PROSITE" id="PS50222"/>
    </source>
</evidence>
<dbReference type="InterPro" id="IPR002048">
    <property type="entry name" value="EF_hand_dom"/>
</dbReference>
<accession>A0AA35CIN5</accession>
<dbReference type="PROSITE" id="PS50222">
    <property type="entry name" value="EF_HAND_2"/>
    <property type="match status" value="1"/>
</dbReference>
<keyword evidence="3" id="KW-1185">Reference proteome</keyword>
<dbReference type="KEGG" id="cmic:caldi_09850"/>
<protein>
    <recommendedName>
        <fullName evidence="1">EF-hand domain-containing protein</fullName>
    </recommendedName>
</protein>
<dbReference type="AlphaFoldDB" id="A0AA35CIN5"/>
<sequence length="333" mass="34255">MSGTSELAVSVRGGTAGTFSTFARDVARGRVFSSRLSSDTPLVFDPATRQLVPFPPAPSGRGPVFHFALSNQGFPPTFFSAPGGIAGSARGTAELRETGTDPGTLTVSVTGLGPLPPGAELAAWLIHDLVVPPSLDPADLAALPRVAPEANTPGQFFTVDGAPPTVGRPDVPVWNTVSVPVRAGTLTVRPEGTASLRVSLADAARVALDPRALLGMGFSPGFGGALPSGLVAAILTDVFMRPATVFPQLPLATAFPQRLAAITQAAVARFDRDGDGTVSVQEAQSIPGAFLRAQDFTRVALTVEPSVRSTSPLLPTEHAVALAGLRRTQSAVN</sequence>
<dbReference type="GO" id="GO:0005509">
    <property type="term" value="F:calcium ion binding"/>
    <property type="evidence" value="ECO:0007669"/>
    <property type="project" value="InterPro"/>
</dbReference>
<gene>
    <name evidence="2" type="ORF">caldi_09850</name>
</gene>
<evidence type="ECO:0000313" key="3">
    <source>
        <dbReference type="Proteomes" id="UP001163687"/>
    </source>
</evidence>
<name>A0AA35CIN5_9FIRM</name>
<feature type="domain" description="EF-hand" evidence="1">
    <location>
        <begin position="258"/>
        <end position="293"/>
    </location>
</feature>
<dbReference type="EMBL" id="AP025628">
    <property type="protein sequence ID" value="BDG59895.1"/>
    <property type="molecule type" value="Genomic_DNA"/>
</dbReference>
<reference evidence="2" key="1">
    <citation type="submission" date="2022-03" db="EMBL/GenBank/DDBJ databases">
        <title>Complete genome sequence of Caldinitratiruptor microaerophilus.</title>
        <authorList>
            <person name="Mukaiyama R."/>
            <person name="Nishiyama T."/>
            <person name="Ueda K."/>
        </authorList>
    </citation>
    <scope>NUCLEOTIDE SEQUENCE</scope>
    <source>
        <strain evidence="2">JCM 16183</strain>
    </source>
</reference>
<proteinExistence type="predicted"/>
<dbReference type="Proteomes" id="UP001163687">
    <property type="component" value="Chromosome"/>
</dbReference>
<organism evidence="2 3">
    <name type="scientific">Caldinitratiruptor microaerophilus</name>
    <dbReference type="NCBI Taxonomy" id="671077"/>
    <lineage>
        <taxon>Bacteria</taxon>
        <taxon>Bacillati</taxon>
        <taxon>Bacillota</taxon>
        <taxon>Clostridia</taxon>
        <taxon>Eubacteriales</taxon>
        <taxon>Symbiobacteriaceae</taxon>
        <taxon>Caldinitratiruptor</taxon>
    </lineage>
</organism>
<evidence type="ECO:0000313" key="2">
    <source>
        <dbReference type="EMBL" id="BDG59895.1"/>
    </source>
</evidence>
<dbReference type="RefSeq" id="WP_264843978.1">
    <property type="nucleotide sequence ID" value="NZ_AP025628.1"/>
</dbReference>